<comment type="caution">
    <text evidence="1">The sequence shown here is derived from an EMBL/GenBank/DDBJ whole genome shotgun (WGS) entry which is preliminary data.</text>
</comment>
<proteinExistence type="predicted"/>
<sequence length="267" mass="28547">MADNPPPSYDIATSSRAPSELPDNSTSHVQQPQPVATPAKGTTPSSAVPAPTEPGVYTQPQPQPTTQTQTPPIQMQPMTAPPMNPHAAQQKVTPLHLLSETPQWIDCHFCRQRTKTVVKKDGAGLQFLTGAVLCLVCICLAPLPCCLNWFEETHWYCSNCNKQVAHRVGDHPLQPTAPPQAHSQPTQYATGVPPEAQAQHQAQAQHTQQSSQPATSPVSPDYQPPVSPPLGHTTSPAPGNVPAHTGHSEMSTDATPQQPVTSTPPTR</sequence>
<organism evidence="1 2">
    <name type="scientific">Trichothecium roseum</name>
    <dbReference type="NCBI Taxonomy" id="47278"/>
    <lineage>
        <taxon>Eukaryota</taxon>
        <taxon>Fungi</taxon>
        <taxon>Dikarya</taxon>
        <taxon>Ascomycota</taxon>
        <taxon>Pezizomycotina</taxon>
        <taxon>Sordariomycetes</taxon>
        <taxon>Hypocreomycetidae</taxon>
        <taxon>Hypocreales</taxon>
        <taxon>Hypocreales incertae sedis</taxon>
        <taxon>Trichothecium</taxon>
    </lineage>
</organism>
<accession>A0ACC0UW04</accession>
<protein>
    <submittedName>
        <fullName evidence="1">Uncharacterized protein</fullName>
    </submittedName>
</protein>
<dbReference type="Proteomes" id="UP001163324">
    <property type="component" value="Chromosome 6"/>
</dbReference>
<reference evidence="1" key="1">
    <citation type="submission" date="2022-10" db="EMBL/GenBank/DDBJ databases">
        <title>Complete Genome of Trichothecium roseum strain YXFP-22015, a Plant Pathogen Isolated from Citrus.</title>
        <authorList>
            <person name="Wang Y."/>
            <person name="Zhu L."/>
        </authorList>
    </citation>
    <scope>NUCLEOTIDE SEQUENCE</scope>
    <source>
        <strain evidence="1">YXFP-22015</strain>
    </source>
</reference>
<evidence type="ECO:0000313" key="2">
    <source>
        <dbReference type="Proteomes" id="UP001163324"/>
    </source>
</evidence>
<name>A0ACC0UW04_9HYPO</name>
<evidence type="ECO:0000313" key="1">
    <source>
        <dbReference type="EMBL" id="KAI9898103.1"/>
    </source>
</evidence>
<keyword evidence="2" id="KW-1185">Reference proteome</keyword>
<gene>
    <name evidence="1" type="ORF">N3K66_006463</name>
</gene>
<dbReference type="EMBL" id="CM047945">
    <property type="protein sequence ID" value="KAI9898103.1"/>
    <property type="molecule type" value="Genomic_DNA"/>
</dbReference>